<accession>A0A192D3I5</accession>
<dbReference type="CDD" id="cd05483">
    <property type="entry name" value="retropepsin_like_bacteria"/>
    <property type="match status" value="1"/>
</dbReference>
<keyword evidence="1" id="KW-0378">Hydrolase</keyword>
<dbReference type="InterPro" id="IPR001969">
    <property type="entry name" value="Aspartic_peptidase_AS"/>
</dbReference>
<dbReference type="Pfam" id="PF13650">
    <property type="entry name" value="Asp_protease_2"/>
    <property type="match status" value="1"/>
</dbReference>
<proteinExistence type="predicted"/>
<dbReference type="Gene3D" id="2.40.70.10">
    <property type="entry name" value="Acid Proteases"/>
    <property type="match status" value="1"/>
</dbReference>
<dbReference type="PROSITE" id="PS51257">
    <property type="entry name" value="PROKAR_LIPOPROTEIN"/>
    <property type="match status" value="1"/>
</dbReference>
<dbReference type="EMBL" id="CP016033">
    <property type="protein sequence ID" value="ANK12665.1"/>
    <property type="molecule type" value="Genomic_DNA"/>
</dbReference>
<dbReference type="GO" id="GO:0006508">
    <property type="term" value="P:proteolysis"/>
    <property type="evidence" value="ECO:0007669"/>
    <property type="project" value="InterPro"/>
</dbReference>
<dbReference type="Proteomes" id="UP000078263">
    <property type="component" value="Chromosome"/>
</dbReference>
<dbReference type="GO" id="GO:0004190">
    <property type="term" value="F:aspartic-type endopeptidase activity"/>
    <property type="evidence" value="ECO:0007669"/>
    <property type="project" value="InterPro"/>
</dbReference>
<evidence type="ECO:0000256" key="1">
    <source>
        <dbReference type="ARBA" id="ARBA00022801"/>
    </source>
</evidence>
<dbReference type="SUPFAM" id="SSF50630">
    <property type="entry name" value="Acid proteases"/>
    <property type="match status" value="1"/>
</dbReference>
<keyword evidence="5" id="KW-1185">Reference proteome</keyword>
<gene>
    <name evidence="4" type="ORF">A9D12_06570</name>
</gene>
<dbReference type="OrthoDB" id="7595324at2"/>
<dbReference type="InterPro" id="IPR034122">
    <property type="entry name" value="Retropepsin-like_bacterial"/>
</dbReference>
<feature type="domain" description="Peptidase A2" evidence="3">
    <location>
        <begin position="75"/>
        <end position="160"/>
    </location>
</feature>
<protein>
    <recommendedName>
        <fullName evidence="3">Peptidase A2 domain-containing protein</fullName>
    </recommendedName>
</protein>
<evidence type="ECO:0000256" key="2">
    <source>
        <dbReference type="SAM" id="SignalP"/>
    </source>
</evidence>
<evidence type="ECO:0000259" key="3">
    <source>
        <dbReference type="PROSITE" id="PS50175"/>
    </source>
</evidence>
<evidence type="ECO:0000313" key="4">
    <source>
        <dbReference type="EMBL" id="ANK12665.1"/>
    </source>
</evidence>
<evidence type="ECO:0000313" key="5">
    <source>
        <dbReference type="Proteomes" id="UP000078263"/>
    </source>
</evidence>
<organism evidence="4 5">
    <name type="scientific">Erythrobacter neustonensis</name>
    <dbReference type="NCBI Taxonomy" id="1112"/>
    <lineage>
        <taxon>Bacteria</taxon>
        <taxon>Pseudomonadati</taxon>
        <taxon>Pseudomonadota</taxon>
        <taxon>Alphaproteobacteria</taxon>
        <taxon>Sphingomonadales</taxon>
        <taxon>Erythrobacteraceae</taxon>
        <taxon>Erythrobacter/Porphyrobacter group</taxon>
        <taxon>Erythrobacter</taxon>
    </lineage>
</organism>
<dbReference type="STRING" id="1112.A9D12_06570"/>
<dbReference type="AlphaFoldDB" id="A0A192D3I5"/>
<dbReference type="InterPro" id="IPR021109">
    <property type="entry name" value="Peptidase_aspartic_dom_sf"/>
</dbReference>
<dbReference type="InterPro" id="IPR001995">
    <property type="entry name" value="Peptidase_A2_cat"/>
</dbReference>
<name>A0A192D3I5_9SPHN</name>
<feature type="signal peptide" evidence="2">
    <location>
        <begin position="1"/>
        <end position="20"/>
    </location>
</feature>
<feature type="chain" id="PRO_5008251707" description="Peptidase A2 domain-containing protein" evidence="2">
    <location>
        <begin position="21"/>
        <end position="207"/>
    </location>
</feature>
<sequence>MKPLLPLLLVPLLLTGCDMAGNPFASAEKPAAEYRPQDAGTIDHALCLLGFVSVPVTGVNPGHDLVEATINGVTGSFVLDTGANLTVINASQAERFGLSARGSGLPGIGTARFAGNTANARPVAVDSFTMGDVTVRQRRVLVADLGSLLASLGQISGRDIAGLIGQDVMNEHRAIIDVNRPMLYVMAEDREPAPVPAENCTGVAAAA</sequence>
<dbReference type="RefSeq" id="WP_068350575.1">
    <property type="nucleotide sequence ID" value="NZ_CP016033.1"/>
</dbReference>
<keyword evidence="2" id="KW-0732">Signal</keyword>
<dbReference type="KEGG" id="pns:A9D12_06570"/>
<reference evidence="4 5" key="1">
    <citation type="submission" date="2016-05" db="EMBL/GenBank/DDBJ databases">
        <title>Compelete Genome Sequence of Bacteriochlorophyll-Synthesizing Bacterium Porphyrobacter neustonensis DSM 9434.</title>
        <authorList>
            <person name="Shi X.-L."/>
            <person name="Wu Y.-H."/>
            <person name="Cheng H."/>
            <person name="Xu L."/>
            <person name="Zhang X.-Q."/>
            <person name="Wang C.-S."/>
            <person name="Xu X.-W."/>
        </authorList>
    </citation>
    <scope>NUCLEOTIDE SEQUENCE [LARGE SCALE GENOMIC DNA]</scope>
    <source>
        <strain evidence="4 5">DSM 9434</strain>
    </source>
</reference>
<dbReference type="PROSITE" id="PS50175">
    <property type="entry name" value="ASP_PROT_RETROV"/>
    <property type="match status" value="1"/>
</dbReference>
<dbReference type="PROSITE" id="PS00141">
    <property type="entry name" value="ASP_PROTEASE"/>
    <property type="match status" value="1"/>
</dbReference>